<proteinExistence type="predicted"/>
<reference evidence="3 4" key="1">
    <citation type="submission" date="2016-10" db="EMBL/GenBank/DDBJ databases">
        <authorList>
            <person name="Varghese N."/>
            <person name="Submissions S."/>
        </authorList>
    </citation>
    <scope>NUCLEOTIDE SEQUENCE [LARGE SCALE GENOMIC DNA]</scope>
    <source>
        <strain evidence="3 4">DSM 2260</strain>
    </source>
</reference>
<keyword evidence="1" id="KW-0732">Signal</keyword>
<dbReference type="EMBL" id="FNAJ01000013">
    <property type="protein sequence ID" value="SDE84486.1"/>
    <property type="molecule type" value="Genomic_DNA"/>
</dbReference>
<evidence type="ECO:0000313" key="4">
    <source>
        <dbReference type="Proteomes" id="UP000198717"/>
    </source>
</evidence>
<dbReference type="InterPro" id="IPR013783">
    <property type="entry name" value="Ig-like_fold"/>
</dbReference>
<name>A0ABY0N2Y3_9BACT</name>
<feature type="domain" description="SbsA Ig-like" evidence="2">
    <location>
        <begin position="284"/>
        <end position="391"/>
    </location>
</feature>
<sequence>MRTGLPRGVVCVRDANATPCTIRLWAARRGHSFAGRRHPQQPSRLLERSLPSIRLMSRLPCALLLTAITLSTACINVPEVEPDPTPDGGVQPTTKFTLSLSPSEDSALQGGSRPIQVAIVRAEGYSDRISVSLEQPPSGITAQPTAIPVGETTATLTLQVSPSAAAGETTITVRAASGNDFRTASLKLTVVPAGDLVVRWAAPAPADSATYTNGALPLEATIEGGAADTVEFHRDTQLLASVSAPPYTYTWDTRGMPEGAFQLVARAARGGTTFTSIARTVIVDRTPPQVSSRAPASSDAQVSARASLEATFSEPVRPASISPDNVEVLAHGNTRIETTVSLSADGTTLTITPTTPLPAPSTVLVKLGTGSQPILDLAGNVLQSTTEWQFTVPVWLPVGGALSARAGSTPAENAVLKLDADDLPVVAWSEFDGSAKNIHVARWNGATWSHLGGALSGLAGTGTHAENPTLHLDASGRVLLAWQEATGVGTGKNLYARRWNNTFWEDLPAFPITGTEDRFIAEPSITTTSTGAIYVYATHQFGVPRLVAFELSAGATNWTTIDVHRPLDYDTTGRATISAHGANVFVSYDAYHAQHETRVIGVLLNHSGAVGSSIITAPQSVAAVTPSIATSAVGVPSVAWQEVHKSTVEGSIHFSNWTGSEWAEPMLLSHDSTNNTEPSLAIGDNGIPTVAWSGVANSQRSIYVSRQRAATWEPIGPPLRSMTGSGAQAHRPTLDMDRQSRPWLAWHEAGSTSTDIHVYRHNQ</sequence>
<dbReference type="InterPro" id="IPR014755">
    <property type="entry name" value="Cu-Rt/internalin_Ig-like"/>
</dbReference>
<dbReference type="InterPro" id="IPR032812">
    <property type="entry name" value="SbsA_Ig"/>
</dbReference>
<dbReference type="Gene3D" id="2.60.40.1220">
    <property type="match status" value="1"/>
</dbReference>
<dbReference type="Pfam" id="PF17957">
    <property type="entry name" value="Big_7"/>
    <property type="match status" value="1"/>
</dbReference>
<evidence type="ECO:0000256" key="1">
    <source>
        <dbReference type="ARBA" id="ARBA00022729"/>
    </source>
</evidence>
<dbReference type="Gene3D" id="2.60.40.10">
    <property type="entry name" value="Immunoglobulins"/>
    <property type="match status" value="1"/>
</dbReference>
<dbReference type="Proteomes" id="UP000198717">
    <property type="component" value="Unassembled WGS sequence"/>
</dbReference>
<evidence type="ECO:0000259" key="2">
    <source>
        <dbReference type="Pfam" id="PF13205"/>
    </source>
</evidence>
<organism evidence="3 4">
    <name type="scientific">Myxococcus virescens</name>
    <dbReference type="NCBI Taxonomy" id="83456"/>
    <lineage>
        <taxon>Bacteria</taxon>
        <taxon>Pseudomonadati</taxon>
        <taxon>Myxococcota</taxon>
        <taxon>Myxococcia</taxon>
        <taxon>Myxococcales</taxon>
        <taxon>Cystobacterineae</taxon>
        <taxon>Myxococcaceae</taxon>
        <taxon>Myxococcus</taxon>
    </lineage>
</organism>
<gene>
    <name evidence="3" type="ORF">SAMN04488504_11342</name>
</gene>
<accession>A0ABY0N2Y3</accession>
<protein>
    <submittedName>
        <fullName evidence="3">Ig-like domain-containing protein</fullName>
    </submittedName>
</protein>
<keyword evidence="4" id="KW-1185">Reference proteome</keyword>
<comment type="caution">
    <text evidence="3">The sequence shown here is derived from an EMBL/GenBank/DDBJ whole genome shotgun (WGS) entry which is preliminary data.</text>
</comment>
<dbReference type="Pfam" id="PF13205">
    <property type="entry name" value="Big_5"/>
    <property type="match status" value="1"/>
</dbReference>
<evidence type="ECO:0000313" key="3">
    <source>
        <dbReference type="EMBL" id="SDE84486.1"/>
    </source>
</evidence>